<evidence type="ECO:0000259" key="2">
    <source>
        <dbReference type="Pfam" id="PF09747"/>
    </source>
</evidence>
<reference evidence="3 4" key="1">
    <citation type="journal article" date="2008" name="Nature">
        <title>The Trichoplax genome and the nature of placozoans.</title>
        <authorList>
            <person name="Srivastava M."/>
            <person name="Begovic E."/>
            <person name="Chapman J."/>
            <person name="Putnam N.H."/>
            <person name="Hellsten U."/>
            <person name="Kawashima T."/>
            <person name="Kuo A."/>
            <person name="Mitros T."/>
            <person name="Salamov A."/>
            <person name="Carpenter M.L."/>
            <person name="Signorovitch A.Y."/>
            <person name="Moreno M.A."/>
            <person name="Kamm K."/>
            <person name="Grimwood J."/>
            <person name="Schmutz J."/>
            <person name="Shapiro H."/>
            <person name="Grigoriev I.V."/>
            <person name="Buss L.W."/>
            <person name="Schierwater B."/>
            <person name="Dellaporta S.L."/>
            <person name="Rokhsar D.S."/>
        </authorList>
    </citation>
    <scope>NUCLEOTIDE SEQUENCE [LARGE SCALE GENOMIC DNA]</scope>
    <source>
        <strain evidence="3 4">Grell-BS-1999</strain>
    </source>
</reference>
<dbReference type="PANTHER" id="PTHR31840">
    <property type="entry name" value="COILED-COIL DOMAIN-CONTAINING PROTEIN 97"/>
    <property type="match status" value="1"/>
</dbReference>
<dbReference type="EMBL" id="DS985272">
    <property type="protein sequence ID" value="EDV19504.1"/>
    <property type="molecule type" value="Genomic_DNA"/>
</dbReference>
<sequence length="299" mass="35754">MTEENSQVSKLENNQAVNAMLKHVTASNCSIVSQQRGDEELSNDDKMNRLMQILHHQPATFLFRFGQYLNPSHLKYFEQFHDNFTISHYLRQIKEGLDDSKMKVRVRNRRYECLQRLIEDGNYFDDEEMRKRCPYLYEQYIGQYLSADEKNEIALRHSAVSLSGYLHYLLDESETKALLEHRRKREEEITEEEEDDDDEDDNDPDKNEQTKVISDEEKTRSRQEFVNIMKTRFLNGEDTEFDYGKIDYDVEYDSLKVRTQDEEDRYFDGEDSETCSDYQNENDDNVIDYDDERFVTDTN</sequence>
<proteinExistence type="predicted"/>
<dbReference type="CTD" id="6759214"/>
<dbReference type="OrthoDB" id="333176at2759"/>
<feature type="compositionally biased region" description="Basic and acidic residues" evidence="1">
    <location>
        <begin position="204"/>
        <end position="218"/>
    </location>
</feature>
<dbReference type="KEGG" id="tad:TRIADDRAFT_33385"/>
<feature type="compositionally biased region" description="Acidic residues" evidence="1">
    <location>
        <begin position="188"/>
        <end position="203"/>
    </location>
</feature>
<dbReference type="OMA" id="LDVYMRH"/>
<accession>B3SCN5</accession>
<dbReference type="STRING" id="10228.B3SCN5"/>
<dbReference type="GeneID" id="6759214"/>
<dbReference type="InParanoid" id="B3SCN5"/>
<gene>
    <name evidence="3" type="ORF">TRIADDRAFT_33385</name>
</gene>
<dbReference type="eggNOG" id="KOG3044">
    <property type="taxonomic scope" value="Eukaryota"/>
</dbReference>
<dbReference type="PhylomeDB" id="B3SCN5"/>
<dbReference type="InterPro" id="IPR018613">
    <property type="entry name" value="Ccdc97-like"/>
</dbReference>
<evidence type="ECO:0000313" key="4">
    <source>
        <dbReference type="Proteomes" id="UP000009022"/>
    </source>
</evidence>
<feature type="region of interest" description="Disordered" evidence="1">
    <location>
        <begin position="261"/>
        <end position="284"/>
    </location>
</feature>
<evidence type="ECO:0000256" key="1">
    <source>
        <dbReference type="SAM" id="MobiDB-lite"/>
    </source>
</evidence>
<keyword evidence="4" id="KW-1185">Reference proteome</keyword>
<dbReference type="Pfam" id="PF09747">
    <property type="entry name" value="CCD97-like_C"/>
    <property type="match status" value="1"/>
</dbReference>
<name>B3SCN5_TRIAD</name>
<dbReference type="FunCoup" id="B3SCN5">
    <property type="interactions" value="1672"/>
</dbReference>
<dbReference type="AlphaFoldDB" id="B3SCN5"/>
<protein>
    <recommendedName>
        <fullName evidence="2">CCD97-like C-terminal domain-containing protein</fullName>
    </recommendedName>
</protein>
<dbReference type="RefSeq" id="XP_002118021.1">
    <property type="nucleotide sequence ID" value="XM_002117985.1"/>
</dbReference>
<feature type="region of interest" description="Disordered" evidence="1">
    <location>
        <begin position="181"/>
        <end position="218"/>
    </location>
</feature>
<dbReference type="PANTHER" id="PTHR31840:SF1">
    <property type="entry name" value="COILED-COIL DOMAIN-CONTAINING PROTEIN 97"/>
    <property type="match status" value="1"/>
</dbReference>
<dbReference type="InterPro" id="IPR040233">
    <property type="entry name" value="CCD97-like_C"/>
</dbReference>
<evidence type="ECO:0000313" key="3">
    <source>
        <dbReference type="EMBL" id="EDV19504.1"/>
    </source>
</evidence>
<dbReference type="Proteomes" id="UP000009022">
    <property type="component" value="Unassembled WGS sequence"/>
</dbReference>
<feature type="domain" description="CCD97-like C-terminal" evidence="2">
    <location>
        <begin position="108"/>
        <end position="270"/>
    </location>
</feature>
<organism evidence="3 4">
    <name type="scientific">Trichoplax adhaerens</name>
    <name type="common">Trichoplax reptans</name>
    <dbReference type="NCBI Taxonomy" id="10228"/>
    <lineage>
        <taxon>Eukaryota</taxon>
        <taxon>Metazoa</taxon>
        <taxon>Placozoa</taxon>
        <taxon>Uniplacotomia</taxon>
        <taxon>Trichoplacea</taxon>
        <taxon>Trichoplacidae</taxon>
        <taxon>Trichoplax</taxon>
    </lineage>
</organism>
<dbReference type="HOGENOM" id="CLU_058245_0_0_1"/>